<protein>
    <submittedName>
        <fullName evidence="2">DUF6152 family protein</fullName>
    </submittedName>
</protein>
<dbReference type="Pfam" id="PF19649">
    <property type="entry name" value="DUF6152"/>
    <property type="match status" value="1"/>
</dbReference>
<dbReference type="RefSeq" id="WP_346785110.1">
    <property type="nucleotide sequence ID" value="NZ_JBDLBR010000003.1"/>
</dbReference>
<evidence type="ECO:0000313" key="2">
    <source>
        <dbReference type="EMBL" id="MEN7537667.1"/>
    </source>
</evidence>
<accession>A0ABV0D0R8</accession>
<reference evidence="2 3" key="1">
    <citation type="submission" date="2024-05" db="EMBL/GenBank/DDBJ databases">
        <authorList>
            <person name="Park S."/>
        </authorList>
    </citation>
    <scope>NUCLEOTIDE SEQUENCE [LARGE SCALE GENOMIC DNA]</scope>
    <source>
        <strain evidence="2 3">DGU5</strain>
    </source>
</reference>
<dbReference type="EMBL" id="JBDLBR010000003">
    <property type="protein sequence ID" value="MEN7537667.1"/>
    <property type="molecule type" value="Genomic_DNA"/>
</dbReference>
<evidence type="ECO:0000256" key="1">
    <source>
        <dbReference type="SAM" id="SignalP"/>
    </source>
</evidence>
<gene>
    <name evidence="2" type="ORF">ABDJ38_10830</name>
</gene>
<keyword evidence="3" id="KW-1185">Reference proteome</keyword>
<evidence type="ECO:0000313" key="3">
    <source>
        <dbReference type="Proteomes" id="UP001484535"/>
    </source>
</evidence>
<sequence length="130" mass="14266">MKKYAMLLPLAAPLLALGALAPAAIPASAHHSYSMFDMQKTIVLDATVTQFRWQNPHAFIAIEVEENGTPQRWSIEMTSPNNLVQSGWRRTSLRTGDKIRLWVHPLRSGARGASYVGVRLPDGSTLGEVG</sequence>
<name>A0ABV0D0R8_9SPHN</name>
<dbReference type="InterPro" id="IPR046150">
    <property type="entry name" value="DUF6152"/>
</dbReference>
<organism evidence="2 3">
    <name type="scientific">Aurantiacibacter flavus</name>
    <dbReference type="NCBI Taxonomy" id="3145232"/>
    <lineage>
        <taxon>Bacteria</taxon>
        <taxon>Pseudomonadati</taxon>
        <taxon>Pseudomonadota</taxon>
        <taxon>Alphaproteobacteria</taxon>
        <taxon>Sphingomonadales</taxon>
        <taxon>Erythrobacteraceae</taxon>
        <taxon>Aurantiacibacter</taxon>
    </lineage>
</organism>
<feature type="chain" id="PRO_5046946536" evidence="1">
    <location>
        <begin position="30"/>
        <end position="130"/>
    </location>
</feature>
<feature type="signal peptide" evidence="1">
    <location>
        <begin position="1"/>
        <end position="29"/>
    </location>
</feature>
<keyword evidence="1" id="KW-0732">Signal</keyword>
<proteinExistence type="predicted"/>
<dbReference type="Proteomes" id="UP001484535">
    <property type="component" value="Unassembled WGS sequence"/>
</dbReference>
<comment type="caution">
    <text evidence="2">The sequence shown here is derived from an EMBL/GenBank/DDBJ whole genome shotgun (WGS) entry which is preliminary data.</text>
</comment>